<dbReference type="PANTHER" id="PTHR30461:SF23">
    <property type="entry name" value="DNA RECOMBINASE-RELATED"/>
    <property type="match status" value="1"/>
</dbReference>
<dbReference type="Gene3D" id="3.40.50.1390">
    <property type="entry name" value="Resolvase, N-terminal catalytic domain"/>
    <property type="match status" value="1"/>
</dbReference>
<reference evidence="10" key="1">
    <citation type="submission" date="2016-11" db="EMBL/GenBank/DDBJ databases">
        <authorList>
            <person name="Varghese N."/>
            <person name="Submissions S."/>
        </authorList>
    </citation>
    <scope>NUCLEOTIDE SEQUENCE [LARGE SCALE GENOMIC DNA]</scope>
    <source>
        <strain evidence="10">DSM 19514</strain>
    </source>
</reference>
<evidence type="ECO:0000256" key="6">
    <source>
        <dbReference type="SAM" id="MobiDB-lite"/>
    </source>
</evidence>
<dbReference type="EMBL" id="FQUL01000024">
    <property type="protein sequence ID" value="SHE78712.1"/>
    <property type="molecule type" value="Genomic_DNA"/>
</dbReference>
<protein>
    <submittedName>
        <fullName evidence="9">Site-specific DNA recombinase</fullName>
    </submittedName>
</protein>
<keyword evidence="3" id="KW-0233">DNA recombination</keyword>
<evidence type="ECO:0000313" key="9">
    <source>
        <dbReference type="EMBL" id="SHE78712.1"/>
    </source>
</evidence>
<dbReference type="GO" id="GO:0003677">
    <property type="term" value="F:DNA binding"/>
    <property type="evidence" value="ECO:0007669"/>
    <property type="project" value="UniProtKB-KW"/>
</dbReference>
<name>A0A1M4WCL8_9ACTN</name>
<evidence type="ECO:0000256" key="2">
    <source>
        <dbReference type="ARBA" id="ARBA00023125"/>
    </source>
</evidence>
<dbReference type="OrthoDB" id="3217513at2"/>
<dbReference type="PANTHER" id="PTHR30461">
    <property type="entry name" value="DNA-INVERTASE FROM LAMBDOID PROPHAGE"/>
    <property type="match status" value="1"/>
</dbReference>
<dbReference type="InterPro" id="IPR006118">
    <property type="entry name" value="Recombinase_CS"/>
</dbReference>
<keyword evidence="1" id="KW-0229">DNA integration</keyword>
<dbReference type="InterPro" id="IPR036162">
    <property type="entry name" value="Resolvase-like_N_sf"/>
</dbReference>
<dbReference type="InterPro" id="IPR050639">
    <property type="entry name" value="SSR_resolvase"/>
</dbReference>
<feature type="active site" description="O-(5'-phospho-DNA)-serine intermediate" evidence="4 5">
    <location>
        <position position="44"/>
    </location>
</feature>
<dbReference type="InterPro" id="IPR038109">
    <property type="entry name" value="DNA_bind_recomb_sf"/>
</dbReference>
<dbReference type="InterPro" id="IPR011109">
    <property type="entry name" value="DNA_bind_recombinase_dom"/>
</dbReference>
<evidence type="ECO:0000256" key="1">
    <source>
        <dbReference type="ARBA" id="ARBA00022908"/>
    </source>
</evidence>
<dbReference type="PROSITE" id="PS00397">
    <property type="entry name" value="RECOMBINASES_1"/>
    <property type="match status" value="1"/>
</dbReference>
<feature type="domain" description="Recombinase" evidence="8">
    <location>
        <begin position="195"/>
        <end position="313"/>
    </location>
</feature>
<evidence type="ECO:0000256" key="4">
    <source>
        <dbReference type="PIRSR" id="PIRSR606118-50"/>
    </source>
</evidence>
<dbReference type="Proteomes" id="UP000184295">
    <property type="component" value="Unassembled WGS sequence"/>
</dbReference>
<gene>
    <name evidence="9" type="ORF">SAMN02745225_01617</name>
</gene>
<dbReference type="InterPro" id="IPR025827">
    <property type="entry name" value="Zn_ribbon_recom_dom"/>
</dbReference>
<evidence type="ECO:0000313" key="10">
    <source>
        <dbReference type="Proteomes" id="UP000184295"/>
    </source>
</evidence>
<dbReference type="GO" id="GO:0000150">
    <property type="term" value="F:DNA strand exchange activity"/>
    <property type="evidence" value="ECO:0007669"/>
    <property type="project" value="InterPro"/>
</dbReference>
<proteinExistence type="predicted"/>
<dbReference type="SMART" id="SM00857">
    <property type="entry name" value="Resolvase"/>
    <property type="match status" value="1"/>
</dbReference>
<dbReference type="CDD" id="cd00338">
    <property type="entry name" value="Ser_Recombinase"/>
    <property type="match status" value="1"/>
</dbReference>
<evidence type="ECO:0000259" key="8">
    <source>
        <dbReference type="PROSITE" id="PS51737"/>
    </source>
</evidence>
<dbReference type="AlphaFoldDB" id="A0A1M4WCL8"/>
<dbReference type="Pfam" id="PF07508">
    <property type="entry name" value="Recombinase"/>
    <property type="match status" value="1"/>
</dbReference>
<keyword evidence="2" id="KW-0238">DNA-binding</keyword>
<dbReference type="PROSITE" id="PS51737">
    <property type="entry name" value="RECOMBINASE_DNA_BIND"/>
    <property type="match status" value="1"/>
</dbReference>
<dbReference type="SUPFAM" id="SSF53041">
    <property type="entry name" value="Resolvase-like"/>
    <property type="match status" value="1"/>
</dbReference>
<dbReference type="STRING" id="1121881.SAMN02745225_01617"/>
<dbReference type="InterPro" id="IPR006119">
    <property type="entry name" value="Resolv_N"/>
</dbReference>
<organism evidence="9 10">
    <name type="scientific">Ferrithrix thermotolerans DSM 19514</name>
    <dbReference type="NCBI Taxonomy" id="1121881"/>
    <lineage>
        <taxon>Bacteria</taxon>
        <taxon>Bacillati</taxon>
        <taxon>Actinomycetota</taxon>
        <taxon>Acidimicrobiia</taxon>
        <taxon>Acidimicrobiales</taxon>
        <taxon>Acidimicrobiaceae</taxon>
        <taxon>Ferrithrix</taxon>
    </lineage>
</organism>
<dbReference type="GO" id="GO:0015074">
    <property type="term" value="P:DNA integration"/>
    <property type="evidence" value="ECO:0007669"/>
    <property type="project" value="UniProtKB-KW"/>
</dbReference>
<feature type="region of interest" description="Disordered" evidence="6">
    <location>
        <begin position="1"/>
        <end position="27"/>
    </location>
</feature>
<keyword evidence="10" id="KW-1185">Reference proteome</keyword>
<feature type="domain" description="Resolvase/invertase-type recombinase catalytic" evidence="7">
    <location>
        <begin position="36"/>
        <end position="189"/>
    </location>
</feature>
<sequence>MSSTAPLPNELPASARRSNQRRKLPSRLTTVNGNCRAVIYLRVSTAGQVHTDRDAEGLSIPAQREACYRKAEAIGAQVVEEYIDAGESARKSDRPALQRMLKRLSEEGDVDYVIVHKVDRLARNRADDVTINLAIREAGAALVSVTENIDETPSGTLLHGIMASISEFYSKNLAAEVSKGMDQKAKKGGRPGKAPVGYLNTREMVDGNEIRTIVLHPEHADHVRWAFEAYATGDYTVRTLTTALKERGLRTSRSHREPPKPMSPSKIAYMLRNVFYVGVVEWKGEQYPGRHEPLVTSEVWGKVQEILSSRDQSGERQRLHQHYLKGTVFCARCKRRLGFLVATGRNGGKYDYFFCYGRQAKNRCDLPFLTTTAVEEAVSDAYGDIELGTALSEEVREKLLGALRRSTAGLERERKRRGLCA</sequence>
<evidence type="ECO:0000259" key="7">
    <source>
        <dbReference type="PROSITE" id="PS51736"/>
    </source>
</evidence>
<dbReference type="PROSITE" id="PS51736">
    <property type="entry name" value="RECOMBINASES_3"/>
    <property type="match status" value="1"/>
</dbReference>
<dbReference type="Gene3D" id="3.90.1750.20">
    <property type="entry name" value="Putative Large Serine Recombinase, Chain B, Domain 2"/>
    <property type="match status" value="1"/>
</dbReference>
<dbReference type="Pfam" id="PF13408">
    <property type="entry name" value="Zn_ribbon_recom"/>
    <property type="match status" value="1"/>
</dbReference>
<evidence type="ECO:0000256" key="5">
    <source>
        <dbReference type="PROSITE-ProRule" id="PRU10137"/>
    </source>
</evidence>
<dbReference type="Pfam" id="PF00239">
    <property type="entry name" value="Resolvase"/>
    <property type="match status" value="1"/>
</dbReference>
<evidence type="ECO:0000256" key="3">
    <source>
        <dbReference type="ARBA" id="ARBA00023172"/>
    </source>
</evidence>
<accession>A0A1M4WCL8</accession>